<dbReference type="KEGG" id="csci:HDCHBGLK_00371"/>
<reference evidence="1 2" key="1">
    <citation type="journal article" date="2019" name="Appl. Environ. Microbiol.">
        <title>Clostridium scindens ATCC 35704: integration of nutritional requirements, the complete genome sequence, and global transcriptional responses to bile acids.</title>
        <authorList>
            <person name="Devendran S."/>
            <person name="Shrestha R."/>
            <person name="Alves J.M.P."/>
            <person name="Wolf P.G."/>
            <person name="Ly L."/>
            <person name="Hernandez A.G."/>
            <person name="Mendez-Garcia C."/>
            <person name="Inboden A."/>
            <person name="Wiley J."/>
            <person name="Paul O."/>
            <person name="Allen A."/>
            <person name="Springer E."/>
            <person name="Wright C.L."/>
            <person name="Fields C.J."/>
            <person name="Daniel S.L."/>
            <person name="Ridlon J.M."/>
        </authorList>
    </citation>
    <scope>NUCLEOTIDE SEQUENCE [LARGE SCALE GENOMIC DNA]</scope>
    <source>
        <strain evidence="1 2">ATCC 35704</strain>
    </source>
</reference>
<gene>
    <name evidence="1" type="ORF">HDCHBGLK_00371</name>
</gene>
<dbReference type="AlphaFoldDB" id="A0A494WF17"/>
<dbReference type="InterPro" id="IPR003749">
    <property type="entry name" value="ThiS/MoaD-like"/>
</dbReference>
<evidence type="ECO:0000313" key="1">
    <source>
        <dbReference type="EMBL" id="QBF73024.1"/>
    </source>
</evidence>
<dbReference type="RefSeq" id="WP_009248847.1">
    <property type="nucleotide sequence ID" value="NZ_CP036170.1"/>
</dbReference>
<dbReference type="InterPro" id="IPR016155">
    <property type="entry name" value="Mopterin_synth/thiamin_S_b"/>
</dbReference>
<name>A0A494WF17_CLOS5</name>
<dbReference type="Pfam" id="PF02597">
    <property type="entry name" value="ThiS"/>
    <property type="match status" value="1"/>
</dbReference>
<dbReference type="InterPro" id="IPR012675">
    <property type="entry name" value="Beta-grasp_dom_sf"/>
</dbReference>
<evidence type="ECO:0000313" key="2">
    <source>
        <dbReference type="Proteomes" id="UP000289664"/>
    </source>
</evidence>
<protein>
    <recommendedName>
        <fullName evidence="3">ThiS family protein</fullName>
    </recommendedName>
</protein>
<sequence>MSKIFYYGALREITGRKEEVFDIHDVKGCLASIRVKYGRLAYKEARRSLITLNGISIVSLDNYRTKVKPEDEVRFLTVCGGG</sequence>
<accession>A0A494WF17</accession>
<dbReference type="OrthoDB" id="1955640at2"/>
<dbReference type="EMBL" id="CP036170">
    <property type="protein sequence ID" value="QBF73024.1"/>
    <property type="molecule type" value="Genomic_DNA"/>
</dbReference>
<dbReference type="Gene3D" id="3.10.20.30">
    <property type="match status" value="1"/>
</dbReference>
<proteinExistence type="predicted"/>
<dbReference type="SUPFAM" id="SSF54285">
    <property type="entry name" value="MoaD/ThiS"/>
    <property type="match status" value="1"/>
</dbReference>
<keyword evidence="2" id="KW-1185">Reference proteome</keyword>
<evidence type="ECO:0008006" key="3">
    <source>
        <dbReference type="Google" id="ProtNLM"/>
    </source>
</evidence>
<dbReference type="CDD" id="cd17040">
    <property type="entry name" value="Ubl_MoaD_like"/>
    <property type="match status" value="1"/>
</dbReference>
<dbReference type="GeneID" id="62694604"/>
<dbReference type="Proteomes" id="UP000289664">
    <property type="component" value="Chromosome"/>
</dbReference>
<organism evidence="1 2">
    <name type="scientific">Clostridium scindens (strain ATCC 35704 / DSM 5676 / VPI 13733 / 19)</name>
    <dbReference type="NCBI Taxonomy" id="411468"/>
    <lineage>
        <taxon>Bacteria</taxon>
        <taxon>Bacillati</taxon>
        <taxon>Bacillota</taxon>
        <taxon>Clostridia</taxon>
        <taxon>Lachnospirales</taxon>
        <taxon>Lachnospiraceae</taxon>
    </lineage>
</organism>